<feature type="transmembrane region" description="Helical" evidence="10">
    <location>
        <begin position="253"/>
        <end position="270"/>
    </location>
</feature>
<feature type="domain" description="ABC transporter" evidence="11">
    <location>
        <begin position="342"/>
        <end position="589"/>
    </location>
</feature>
<dbReference type="InterPro" id="IPR032823">
    <property type="entry name" value="BCA_ABC_TP_C"/>
</dbReference>
<evidence type="ECO:0000256" key="2">
    <source>
        <dbReference type="ARBA" id="ARBA00022448"/>
    </source>
</evidence>
<dbReference type="InterPro" id="IPR027417">
    <property type="entry name" value="P-loop_NTPase"/>
</dbReference>
<evidence type="ECO:0000256" key="10">
    <source>
        <dbReference type="SAM" id="Phobius"/>
    </source>
</evidence>
<evidence type="ECO:0000256" key="4">
    <source>
        <dbReference type="ARBA" id="ARBA00022692"/>
    </source>
</evidence>
<dbReference type="GO" id="GO:0015658">
    <property type="term" value="F:branched-chain amino acid transmembrane transporter activity"/>
    <property type="evidence" value="ECO:0007669"/>
    <property type="project" value="InterPro"/>
</dbReference>
<dbReference type="GO" id="GO:0005886">
    <property type="term" value="C:plasma membrane"/>
    <property type="evidence" value="ECO:0007669"/>
    <property type="project" value="UniProtKB-SubCell"/>
</dbReference>
<dbReference type="PROSITE" id="PS50893">
    <property type="entry name" value="ABC_TRANSPORTER_2"/>
    <property type="match status" value="1"/>
</dbReference>
<dbReference type="InterPro" id="IPR001851">
    <property type="entry name" value="ABC_transp_permease"/>
</dbReference>
<dbReference type="Pfam" id="PF12399">
    <property type="entry name" value="BCA_ABC_TP_C"/>
    <property type="match status" value="1"/>
</dbReference>
<dbReference type="GO" id="GO:0005524">
    <property type="term" value="F:ATP binding"/>
    <property type="evidence" value="ECO:0007669"/>
    <property type="project" value="UniProtKB-KW"/>
</dbReference>
<evidence type="ECO:0000256" key="9">
    <source>
        <dbReference type="SAM" id="MobiDB-lite"/>
    </source>
</evidence>
<dbReference type="GO" id="GO:0016887">
    <property type="term" value="F:ATP hydrolysis activity"/>
    <property type="evidence" value="ECO:0007669"/>
    <property type="project" value="InterPro"/>
</dbReference>
<feature type="compositionally biased region" description="Low complexity" evidence="9">
    <location>
        <begin position="599"/>
        <end position="623"/>
    </location>
</feature>
<evidence type="ECO:0000313" key="12">
    <source>
        <dbReference type="EMBL" id="NGO74226.1"/>
    </source>
</evidence>
<dbReference type="SMART" id="SM00382">
    <property type="entry name" value="AAA"/>
    <property type="match status" value="1"/>
</dbReference>
<evidence type="ECO:0000256" key="7">
    <source>
        <dbReference type="ARBA" id="ARBA00022989"/>
    </source>
</evidence>
<sequence>MKLRIGGLAAMIVVAWLLPYGLGSYAIHVVNIALIYALLAIGMGLAMGISGQINLAQVAFFGVGAYVVAILTTHNGYGFWAASALALLATVATGLFVGVPALRMQSHYLGIVTLGLALGFLNWITNATITGGADGISGIPLPTLPGIDLSSEYLYYYVELVVCVLGLAFGLFVVRTALGRRLRAMRDDSLAASAMGAQIPLLRMTAFVLASLYGGMAGILYAGLIRYVAPETFSIANMFILLAMVIIGGRRSLVGCVVGAIGLTLIREWLSDFSTYAQLGYGVVVVLMVVFAPTGLAGVPGLVRDAVRRRSRTSGGPRAELRPFTPYEVSPPPDDQATGPLLDIRAVTKDFRGLRALDDVSLSVLPGEIRGIVGPNGSGKTTLFNVVSGFYRATSGQVRLSGRDTTATRPYTLSLLGVARTFQNLRLFSHLTVRENILVALDRTRTHTIWRYVLWPPGVLRQERRLRTQAQELLDRFGLADFADTPPGSLPYGIQRRIEIARAMAARPRLLLLDEPAAGLNGEEVGQLAHMVRSIRDSGTTVVLIEHNMGLVMSLCEQVTVLAGGRVIAEGTPPEVVASPAVIEAYLGDSEMAQDAREAAPPLTATTPHLPSPSPSNSEEAAR</sequence>
<evidence type="ECO:0000256" key="8">
    <source>
        <dbReference type="ARBA" id="ARBA00023136"/>
    </source>
</evidence>
<feature type="region of interest" description="Disordered" evidence="9">
    <location>
        <begin position="311"/>
        <end position="332"/>
    </location>
</feature>
<dbReference type="PANTHER" id="PTHR45772">
    <property type="entry name" value="CONSERVED COMPONENT OF ABC TRANSPORTER FOR NATURAL AMINO ACIDS-RELATED"/>
    <property type="match status" value="1"/>
</dbReference>
<keyword evidence="3" id="KW-1003">Cell membrane</keyword>
<evidence type="ECO:0000256" key="1">
    <source>
        <dbReference type="ARBA" id="ARBA00004651"/>
    </source>
</evidence>
<proteinExistence type="predicted"/>
<feature type="transmembrane region" description="Helical" evidence="10">
    <location>
        <begin position="28"/>
        <end position="46"/>
    </location>
</feature>
<name>A0A6G4X9K8_9ACTN</name>
<feature type="transmembrane region" description="Helical" evidence="10">
    <location>
        <begin position="106"/>
        <end position="124"/>
    </location>
</feature>
<dbReference type="InterPro" id="IPR003593">
    <property type="entry name" value="AAA+_ATPase"/>
</dbReference>
<feature type="region of interest" description="Disordered" evidence="9">
    <location>
        <begin position="590"/>
        <end position="623"/>
    </location>
</feature>
<dbReference type="SUPFAM" id="SSF52540">
    <property type="entry name" value="P-loop containing nucleoside triphosphate hydrolases"/>
    <property type="match status" value="1"/>
</dbReference>
<dbReference type="EMBL" id="JAAKZW010000001">
    <property type="protein sequence ID" value="NGO74226.1"/>
    <property type="molecule type" value="Genomic_DNA"/>
</dbReference>
<organism evidence="12 13">
    <name type="scientific">Streptomyces mesophilus</name>
    <dbReference type="NCBI Taxonomy" id="1775132"/>
    <lineage>
        <taxon>Bacteria</taxon>
        <taxon>Bacillati</taxon>
        <taxon>Actinomycetota</taxon>
        <taxon>Actinomycetes</taxon>
        <taxon>Kitasatosporales</taxon>
        <taxon>Streptomycetaceae</taxon>
        <taxon>Streptomyces</taxon>
    </lineage>
</organism>
<keyword evidence="13" id="KW-1185">Reference proteome</keyword>
<evidence type="ECO:0000259" key="11">
    <source>
        <dbReference type="PROSITE" id="PS50893"/>
    </source>
</evidence>
<evidence type="ECO:0000256" key="3">
    <source>
        <dbReference type="ARBA" id="ARBA00022475"/>
    </source>
</evidence>
<dbReference type="AlphaFoldDB" id="A0A6G4X9K8"/>
<feature type="transmembrane region" description="Helical" evidence="10">
    <location>
        <begin position="276"/>
        <end position="303"/>
    </location>
</feature>
<feature type="transmembrane region" description="Helical" evidence="10">
    <location>
        <begin position="53"/>
        <end position="71"/>
    </location>
</feature>
<protein>
    <submittedName>
        <fullName evidence="12">Branched-chain amino acid ABC transporter ATP-binding protein/permease</fullName>
    </submittedName>
</protein>
<dbReference type="FunFam" id="3.40.50.300:FF:000421">
    <property type="entry name" value="Branched-chain amino acid ABC transporter ATP-binding protein"/>
    <property type="match status" value="1"/>
</dbReference>
<keyword evidence="8 10" id="KW-0472">Membrane</keyword>
<dbReference type="CDD" id="cd03219">
    <property type="entry name" value="ABC_Mj1267_LivG_branched"/>
    <property type="match status" value="1"/>
</dbReference>
<accession>A0A6G4X9K8</accession>
<gene>
    <name evidence="12" type="ORF">G6045_00770</name>
</gene>
<dbReference type="RefSeq" id="WP_165329739.1">
    <property type="nucleotide sequence ID" value="NZ_JAAKZW010000001.1"/>
</dbReference>
<dbReference type="Proteomes" id="UP000481109">
    <property type="component" value="Unassembled WGS sequence"/>
</dbReference>
<dbReference type="Gene3D" id="3.40.50.300">
    <property type="entry name" value="P-loop containing nucleotide triphosphate hydrolases"/>
    <property type="match status" value="1"/>
</dbReference>
<feature type="transmembrane region" description="Helical" evidence="10">
    <location>
        <begin position="227"/>
        <end position="246"/>
    </location>
</feature>
<reference evidence="12 13" key="1">
    <citation type="submission" date="2020-02" db="EMBL/GenBank/DDBJ databases">
        <title>Whole-genome analyses of novel actinobacteria.</title>
        <authorList>
            <person name="Sahin N."/>
            <person name="Tokatli A."/>
        </authorList>
    </citation>
    <scope>NUCLEOTIDE SEQUENCE [LARGE SCALE GENOMIC DNA]</scope>
    <source>
        <strain evidence="12 13">YC504</strain>
    </source>
</reference>
<keyword evidence="2" id="KW-0813">Transport</keyword>
<keyword evidence="4 10" id="KW-0812">Transmembrane</keyword>
<dbReference type="Pfam" id="PF00005">
    <property type="entry name" value="ABC_tran"/>
    <property type="match status" value="1"/>
</dbReference>
<keyword evidence="5" id="KW-0547">Nucleotide-binding</keyword>
<dbReference type="CDD" id="cd06581">
    <property type="entry name" value="TM_PBP1_LivM_like"/>
    <property type="match status" value="1"/>
</dbReference>
<dbReference type="InterPro" id="IPR051120">
    <property type="entry name" value="ABC_AA/LPS_Transport"/>
</dbReference>
<keyword evidence="7 10" id="KW-1133">Transmembrane helix</keyword>
<dbReference type="InterPro" id="IPR043428">
    <property type="entry name" value="LivM-like"/>
</dbReference>
<feature type="transmembrane region" description="Helical" evidence="10">
    <location>
        <begin position="5"/>
        <end position="22"/>
    </location>
</feature>
<evidence type="ECO:0000313" key="13">
    <source>
        <dbReference type="Proteomes" id="UP000481109"/>
    </source>
</evidence>
<comment type="caution">
    <text evidence="12">The sequence shown here is derived from an EMBL/GenBank/DDBJ whole genome shotgun (WGS) entry which is preliminary data.</text>
</comment>
<feature type="transmembrane region" description="Helical" evidence="10">
    <location>
        <begin position="77"/>
        <end position="99"/>
    </location>
</feature>
<keyword evidence="6 12" id="KW-0067">ATP-binding</keyword>
<evidence type="ECO:0000256" key="5">
    <source>
        <dbReference type="ARBA" id="ARBA00022741"/>
    </source>
</evidence>
<dbReference type="Pfam" id="PF02653">
    <property type="entry name" value="BPD_transp_2"/>
    <property type="match status" value="1"/>
</dbReference>
<dbReference type="InterPro" id="IPR003439">
    <property type="entry name" value="ABC_transporter-like_ATP-bd"/>
</dbReference>
<feature type="transmembrane region" description="Helical" evidence="10">
    <location>
        <begin position="154"/>
        <end position="178"/>
    </location>
</feature>
<evidence type="ECO:0000256" key="6">
    <source>
        <dbReference type="ARBA" id="ARBA00022840"/>
    </source>
</evidence>
<comment type="subcellular location">
    <subcellularLocation>
        <location evidence="1">Cell membrane</location>
        <topology evidence="1">Multi-pass membrane protein</topology>
    </subcellularLocation>
</comment>
<feature type="transmembrane region" description="Helical" evidence="10">
    <location>
        <begin position="199"/>
        <end position="221"/>
    </location>
</feature>